<dbReference type="EMBL" id="CAADFC020000028">
    <property type="protein sequence ID" value="VIO76890.1"/>
    <property type="molecule type" value="Genomic_DNA"/>
</dbReference>
<organism evidence="2 3">
    <name type="scientific">Bradyrhizobium ivorense</name>
    <dbReference type="NCBI Taxonomy" id="2511166"/>
    <lineage>
        <taxon>Bacteria</taxon>
        <taxon>Pseudomonadati</taxon>
        <taxon>Pseudomonadota</taxon>
        <taxon>Alphaproteobacteria</taxon>
        <taxon>Hyphomicrobiales</taxon>
        <taxon>Nitrobacteraceae</taxon>
        <taxon>Bradyrhizobium</taxon>
    </lineage>
</organism>
<reference evidence="2" key="1">
    <citation type="submission" date="2019-02" db="EMBL/GenBank/DDBJ databases">
        <authorList>
            <person name="Pothier F.J."/>
        </authorList>
    </citation>
    <scope>NUCLEOTIDE SEQUENCE</scope>
    <source>
        <strain evidence="2">CI-1B</strain>
    </source>
</reference>
<evidence type="ECO:0000256" key="1">
    <source>
        <dbReference type="SAM" id="MobiDB-lite"/>
    </source>
</evidence>
<proteinExistence type="predicted"/>
<dbReference type="AlphaFoldDB" id="A0A508TR67"/>
<gene>
    <name evidence="2" type="ORF">CI1B_67680</name>
</gene>
<sequence>MCLKLQQPADGMRFAPPLQHLQWGKRVQTTSISAYGSLVASMKSGSLKKPQDANAGASGQAASGGLAGDSVEQQFLKFAQMSPMDRMRANILKSMGLTEEDLKNMTPEQQKAVEQKIKDLIEQEFQKNAGKTGQAVDISA</sequence>
<protein>
    <submittedName>
        <fullName evidence="2">Uncharacterized protein</fullName>
    </submittedName>
</protein>
<comment type="caution">
    <text evidence="2">The sequence shown here is derived from an EMBL/GenBank/DDBJ whole genome shotgun (WGS) entry which is preliminary data.</text>
</comment>
<name>A0A508TR67_9BRAD</name>
<feature type="compositionally biased region" description="Low complexity" evidence="1">
    <location>
        <begin position="53"/>
        <end position="66"/>
    </location>
</feature>
<keyword evidence="3" id="KW-1185">Reference proteome</keyword>
<feature type="region of interest" description="Disordered" evidence="1">
    <location>
        <begin position="43"/>
        <end position="66"/>
    </location>
</feature>
<dbReference type="Proteomes" id="UP000328092">
    <property type="component" value="Unassembled WGS sequence"/>
</dbReference>
<evidence type="ECO:0000313" key="3">
    <source>
        <dbReference type="Proteomes" id="UP000328092"/>
    </source>
</evidence>
<evidence type="ECO:0000313" key="2">
    <source>
        <dbReference type="EMBL" id="VIO76890.1"/>
    </source>
</evidence>
<accession>A0A508TR67</accession>